<dbReference type="InterPro" id="IPR039005">
    <property type="entry name" value="CSPG_rpt"/>
</dbReference>
<proteinExistence type="inferred from homology"/>
<feature type="repeat" description="CSPG" evidence="8">
    <location>
        <begin position="402"/>
        <end position="490"/>
    </location>
</feature>
<feature type="domain" description="Calx-beta" evidence="10">
    <location>
        <begin position="1818"/>
        <end position="1929"/>
    </location>
</feature>
<evidence type="ECO:0000256" key="5">
    <source>
        <dbReference type="ARBA" id="ARBA00022837"/>
    </source>
</evidence>
<feature type="domain" description="Calx-beta" evidence="10">
    <location>
        <begin position="1944"/>
        <end position="2050"/>
    </location>
</feature>
<dbReference type="Proteomes" id="UP000694580">
    <property type="component" value="Chromosome 6"/>
</dbReference>
<dbReference type="GO" id="GO:0007155">
    <property type="term" value="P:cell adhesion"/>
    <property type="evidence" value="ECO:0007669"/>
    <property type="project" value="UniProtKB-KW"/>
</dbReference>
<keyword evidence="9" id="KW-0472">Membrane</keyword>
<evidence type="ECO:0000256" key="3">
    <source>
        <dbReference type="ARBA" id="ARBA00022729"/>
    </source>
</evidence>
<feature type="repeat" description="CSPG" evidence="8">
    <location>
        <begin position="1250"/>
        <end position="1346"/>
    </location>
</feature>
<dbReference type="PROSITE" id="PS51854">
    <property type="entry name" value="CSPG"/>
    <property type="match status" value="12"/>
</dbReference>
<feature type="domain" description="Calx-beta" evidence="10">
    <location>
        <begin position="1706"/>
        <end position="1805"/>
    </location>
</feature>
<evidence type="ECO:0000313" key="11">
    <source>
        <dbReference type="Ensembl" id="ENSDCDP00010057981.1"/>
    </source>
</evidence>
<dbReference type="Pfam" id="PF03160">
    <property type="entry name" value="Calx-beta"/>
    <property type="match status" value="3"/>
</dbReference>
<dbReference type="PANTHER" id="PTHR45739">
    <property type="entry name" value="MATRIX PROTEIN, PUTATIVE-RELATED"/>
    <property type="match status" value="1"/>
</dbReference>
<feature type="repeat" description="CSPG" evidence="8">
    <location>
        <begin position="892"/>
        <end position="984"/>
    </location>
</feature>
<feature type="repeat" description="CSPG" evidence="8">
    <location>
        <begin position="283"/>
        <end position="379"/>
    </location>
</feature>
<dbReference type="Pfam" id="PF16184">
    <property type="entry name" value="Cadherin_3"/>
    <property type="match status" value="12"/>
</dbReference>
<feature type="repeat" description="CSPG" evidence="8">
    <location>
        <begin position="1479"/>
        <end position="1568"/>
    </location>
</feature>
<dbReference type="InterPro" id="IPR045658">
    <property type="entry name" value="FRAS1-rel_N"/>
</dbReference>
<accession>A0AAY4ELF4</accession>
<gene>
    <name evidence="11" type="primary">frem2a</name>
</gene>
<feature type="repeat" description="CSPG" evidence="8">
    <location>
        <begin position="1367"/>
        <end position="1459"/>
    </location>
</feature>
<dbReference type="InterPro" id="IPR051561">
    <property type="entry name" value="FRAS1_ECM"/>
</dbReference>
<evidence type="ECO:0000259" key="10">
    <source>
        <dbReference type="SMART" id="SM00237"/>
    </source>
</evidence>
<dbReference type="Gene3D" id="2.60.40.2030">
    <property type="match status" value="5"/>
</dbReference>
<dbReference type="SUPFAM" id="SSF141072">
    <property type="entry name" value="CalX-like"/>
    <property type="match status" value="5"/>
</dbReference>
<evidence type="ECO:0000256" key="1">
    <source>
        <dbReference type="ARBA" id="ARBA00005529"/>
    </source>
</evidence>
<feature type="repeat" description="CSPG" evidence="8">
    <location>
        <begin position="1136"/>
        <end position="1229"/>
    </location>
</feature>
<dbReference type="GO" id="GO:0046872">
    <property type="term" value="F:metal ion binding"/>
    <property type="evidence" value="ECO:0007669"/>
    <property type="project" value="UniProtKB-KW"/>
</dbReference>
<evidence type="ECO:0000256" key="6">
    <source>
        <dbReference type="ARBA" id="ARBA00022889"/>
    </source>
</evidence>
<keyword evidence="9" id="KW-0812">Transmembrane</keyword>
<reference evidence="11" key="2">
    <citation type="submission" date="2025-08" db="UniProtKB">
        <authorList>
            <consortium name="Ensembl"/>
        </authorList>
    </citation>
    <scope>IDENTIFICATION</scope>
</reference>
<feature type="domain" description="Calx-beta" evidence="10">
    <location>
        <begin position="2065"/>
        <end position="2167"/>
    </location>
</feature>
<keyword evidence="3" id="KW-0732">Signal</keyword>
<feature type="repeat" description="CSPG" evidence="8">
    <location>
        <begin position="511"/>
        <end position="623"/>
    </location>
</feature>
<reference evidence="11 12" key="1">
    <citation type="submission" date="2020-06" db="EMBL/GenBank/DDBJ databases">
        <authorList>
            <consortium name="Wellcome Sanger Institute Data Sharing"/>
        </authorList>
    </citation>
    <scope>NUCLEOTIDE SEQUENCE [LARGE SCALE GENOMIC DNA]</scope>
</reference>
<keyword evidence="9" id="KW-1133">Transmembrane helix</keyword>
<dbReference type="PANTHER" id="PTHR45739:SF4">
    <property type="entry name" value="FRAS1-RELATED EXTRACELLULAR MATRIX PROTEIN 2"/>
    <property type="match status" value="1"/>
</dbReference>
<dbReference type="GO" id="GO:0007154">
    <property type="term" value="P:cell communication"/>
    <property type="evidence" value="ECO:0007669"/>
    <property type="project" value="InterPro"/>
</dbReference>
<dbReference type="Ensembl" id="ENSDCDT00010068674.1">
    <property type="protein sequence ID" value="ENSDCDP00010057981.1"/>
    <property type="gene ID" value="ENSDCDG00010032656.1"/>
</dbReference>
<dbReference type="InterPro" id="IPR038081">
    <property type="entry name" value="CalX-like_sf"/>
</dbReference>
<sequence length="3106" mass="340834">MGWETLSNGDDGLASILLSLTTSTGSRGHPRTELALRISLFSLFLSPPSEDAVIVANNGVRVPLGRSAFVDPANDLVVEVRPGDRCVVTVLDAGPLSRGPGRLVPEKFPCQFGPGDVRYAHFGARSPARDRVRLQLRYDTPTETVVIPFMLEVEVVFTQLEVLTRNLPLAVDEPHGVSGPVDEKVLGFTYDRGSQHCEVSPVAGVLPRYGKVVDRSKLARMMDCDEFLKSDVRYQHTFHHGSPGRDYVPMVVELFNSEGSMLKQEFFHITVRIRRGEENVPPKPSFAALMMMEVAQFVMTAITPDVLAAEDRETSPDELIFNITSPLAYEEGYIVSTDDRNLPITSFYQKDVLDLKIAYKPPALDSDVERIFQLELQVVDAEGGTSDPFAFVIVVKPMNTLAPVVTRNTGQLLYEGQSRSLSSPHNLEIGDEDDLGGVKIRVIDGLRHGHLTVLGSHETFFTAAELGAGAVIYQHDGSDTYSDNIIFRMTDGKNDVEFLFPITIVPVDDQPPIINANTGLVVFKHKMAAISPLMLSAADVDSEDSTIRFSVQPPVSPIGEVLLRQSEAPEDPSSWKFNAADEVYEKAVTEWQQKDITDGKLFYRHTGPHVFQAVTARLVFRVEDDNDPPNQSGESVFVVRVMPLDDVPPALFPGAALQMTVHEYQLTHFDRNVLRYTDLDSEDRDLKYTVTRPPTDTDENHPVAMGSIVLTERPETEVTEFTQAQINHHKIAYDPPDLELGVAAHVVQFHYTVEDASGNSVDGRFTILLRPVNNKPPEITNTGFAVSERGVHVITRAELDADDPDTSSTDVSFTLRQGPQHGDVQYASRGVQEGETFSLMDVSDGKISYVHNGDEVASDLFKVDVSDGVHVVTVAVKVMVKLIDDEAPTLSLPAGTVGSHMEVLENGVAEITSGVIQGRDEDTDDLRLTFIVEDAPALGQILVNGAPADKFTQADVINGLVMYTHTSGEVGPTPKQDHFNLTLTDMSDEWTVGGNQVKGVSIHVTVLPLDNQSPVVTVRPPFRVLEGEKSSISGHHISAKDLDTAAEDILCTVVLQPASGYLENISPAPGSERSRTGTAVSAFTIKDIKEGNVNYVQSIHKTVEPVEDRFAFRCSDGVNFSERHFLPIVIIPTNDEKPEMYAKEFVVMEGMSVVVDAPLLNGVDADVPAEELTFVITKPPRNGFLLNQMSSVSVPVTNFTLGQIKGASRIVYEHDDSETTDDNFNVTLTDGKFTVEGVVKIVVVPVDDETPRLLVNSGLEVDVGQTKEISGKVLKATDLDSEDRTLTYVVRYGPGHGLLQKATSEGTLQNVTVGMNFTQTEVDHGRILYVHRGKEGVRDLLKFDVTDGVNPLVDRYFYVTVGDADVVFPDVISKGVSLKEGGRVTLTTDLLSTSDLNSPDEQLVFTITRDPVRGHLESTDAMGMPVTSFTQLQLAGSKIFYIHTSDEEVKMDSFEFEVTDGYNPVFRTFRVSIVDVDNKKPVLTVHELTVTEGQSKIVTPFELTVEDQDTAEHLLKFTISQPPVHGKLLFNSSRPVTFFTKQDLNENLISYKHDGTESAEDSFSFTVTDGTHLDFYVFPDTVFETRQPQTMKISVVSVDNGIPQVTVNKGASTLKTLPNGHLGAPITRQVLKAEDSDSPAASLLFRVTGDAEHGRLVSLARGDESVSTFTQADIDDLKIFYVLRDGGNSTNDQFYFTVEDNGGNKAKQQQFRLRWACISLEKERYVVDEKAVALEVVLRRRGYLGETSFVSIGSRDDTAKEGQDFKGKSQKQVQFNPGQTRALWRVRLLPDGRYEQSETFQIVLSEPVMGVLEFPSAATVEIVDPDDEAVVFIPQDSFTVEEDVGELLVPVLRSGDASEELTVVCYTQQGSAAGTVPSTVLSFTDYISRPEDHSSVLHFDRDETEKHCRVMVIDDSLHEAEETFNVTLSFAVGGRVGAEYGTARIAIRPDRDDAPSFYFGDTEYHVDEGEGSVEVQVWRTGTDLSGAAAVTVRSRQTDRLSAEAGMDYVALSRNLNFAPGVGLQTFRVTILDDLGRPVLEGTERFELVLRMPSSGFLGEPSKVTVLINDSLSDLPKMQFAQALYSGEEGRGEISAVVLRGGDLSYASSVRCYTRQGSAQVVEDFEERPNTDASIITFLPGETEKSCVLKLVDDGLFEEEEELRLVLGTPKSPSAFGAALGPRNETRVRITDDVDRPVIKFGEAKFSVTEPKEAGQVTVVRIPLRRVGDASKVSVVRVHTKDGSAHSGEDYHPISQDVEFRRGDQQHLVEVEVLYDGVREMREAFTVHLKPDENMVAETQVTRAVVYIEETNSVADVTFPAPPRVVSLLHYDQARAAEDLHPPAGYPVVCVTACDQRFGDYGKTGSICTGERIDNALTRYRWLVSAPRGPDGVTSPMREVDFDTFFTSSKRITLDAVYFQAGSRVQCAARAVNADGDEGLELSSPTVSISTEEGMCQPRGVGTVGAEPFSAKLRYTGTTDPEHANVIKLTVTMPHIDGMLPIVSTRPLSNFDLTLSPDGTRVGNHRCSNLLDYGEVTTRYGFAAASARGPAGAAESLPYQYSAPLRGNSTLRFYRSLNLEACLWEFESYYDMSELLSDCGGTVGTDGQVLNLVQSYVTLRVPLHVSYVFHSPLGVGGWQHFDLQSELRLTFTYDTAILWQDGIGSPPQAVLQGALYPTSMRINKEGRLVVNFRTEARFRGLFVAAHPGSSSTSAVFSMDHPGLTFNLTLVRSEPSYNQPVQQWTFISDFAVRDYSGTYTVKLIPCTAAMHAEFTSPPVCNPREPVTFDLDIRFQQVSDPVAVEFSLNTQMFLLSKRSVWLSDGSMGFGQESDTAFSEGDTIYGRVMVDPVQNLGDSFHCNIEKVFLCTGTDGYVPKYDPTKFEFGCLADAPSLLYRFKIIDKAQPETQARAFGDVDFNAVLAVDDPSALVLVKQPGSDGFRLDSTAMFQVAAGREWYLHTIYTVRSRDNARRGIGRRSLEYHSVTPGGHQVRTRRAAGRVPAVAEDIGSSSDRGTNIMHVALDRSRRRADGGGEMYADGPAPHQLDSRAGEEASLAAAGVLAGVLLAVLLAVATARLSRSRGRRTARASGSMRPVMVVDQAGDGSEV</sequence>
<evidence type="ECO:0000256" key="2">
    <source>
        <dbReference type="ARBA" id="ARBA00022723"/>
    </source>
</evidence>
<evidence type="ECO:0000256" key="7">
    <source>
        <dbReference type="ARBA" id="ARBA00023180"/>
    </source>
</evidence>
<reference evidence="11" key="3">
    <citation type="submission" date="2025-09" db="UniProtKB">
        <authorList>
            <consortium name="Ensembl"/>
        </authorList>
    </citation>
    <scope>IDENTIFICATION</scope>
</reference>
<keyword evidence="7" id="KW-0325">Glycoprotein</keyword>
<keyword evidence="6" id="KW-0130">Cell adhesion</keyword>
<keyword evidence="4" id="KW-0677">Repeat</keyword>
<dbReference type="Pfam" id="PF19309">
    <property type="entry name" value="Frem_N"/>
    <property type="match status" value="1"/>
</dbReference>
<evidence type="ECO:0000313" key="12">
    <source>
        <dbReference type="Proteomes" id="UP000694580"/>
    </source>
</evidence>
<feature type="repeat" description="CSPG" evidence="8">
    <location>
        <begin position="775"/>
        <end position="866"/>
    </location>
</feature>
<keyword evidence="5" id="KW-0106">Calcium</keyword>
<dbReference type="GO" id="GO:0016020">
    <property type="term" value="C:membrane"/>
    <property type="evidence" value="ECO:0007669"/>
    <property type="project" value="InterPro"/>
</dbReference>
<feature type="domain" description="Calx-beta" evidence="10">
    <location>
        <begin position="2185"/>
        <end position="2289"/>
    </location>
</feature>
<evidence type="ECO:0000256" key="4">
    <source>
        <dbReference type="ARBA" id="ARBA00022737"/>
    </source>
</evidence>
<feature type="repeat" description="CSPG" evidence="8">
    <location>
        <begin position="1602"/>
        <end position="1699"/>
    </location>
</feature>
<comment type="similarity">
    <text evidence="1">Belongs to the FRAS1 family.</text>
</comment>
<feature type="repeat" description="CSPG" evidence="8">
    <location>
        <begin position="648"/>
        <end position="754"/>
    </location>
</feature>
<dbReference type="GO" id="GO:0009653">
    <property type="term" value="P:anatomical structure morphogenesis"/>
    <property type="evidence" value="ECO:0007669"/>
    <property type="project" value="TreeGrafter"/>
</dbReference>
<evidence type="ECO:0000256" key="8">
    <source>
        <dbReference type="PROSITE-ProRule" id="PRU01201"/>
    </source>
</evidence>
<keyword evidence="2" id="KW-0479">Metal-binding</keyword>
<dbReference type="SMART" id="SM00237">
    <property type="entry name" value="Calx_beta"/>
    <property type="match status" value="5"/>
</dbReference>
<feature type="transmembrane region" description="Helical" evidence="9">
    <location>
        <begin position="3054"/>
        <end position="3076"/>
    </location>
</feature>
<organism evidence="11 12">
    <name type="scientific">Denticeps clupeoides</name>
    <name type="common">denticle herring</name>
    <dbReference type="NCBI Taxonomy" id="299321"/>
    <lineage>
        <taxon>Eukaryota</taxon>
        <taxon>Metazoa</taxon>
        <taxon>Chordata</taxon>
        <taxon>Craniata</taxon>
        <taxon>Vertebrata</taxon>
        <taxon>Euteleostomi</taxon>
        <taxon>Actinopterygii</taxon>
        <taxon>Neopterygii</taxon>
        <taxon>Teleostei</taxon>
        <taxon>Clupei</taxon>
        <taxon>Clupeiformes</taxon>
        <taxon>Denticipitoidei</taxon>
        <taxon>Denticipitidae</taxon>
        <taxon>Denticeps</taxon>
    </lineage>
</organism>
<evidence type="ECO:0000256" key="9">
    <source>
        <dbReference type="SAM" id="Phobius"/>
    </source>
</evidence>
<protein>
    <recommendedName>
        <fullName evidence="10">Calx-beta domain-containing protein</fullName>
    </recommendedName>
</protein>
<keyword evidence="12" id="KW-1185">Reference proteome</keyword>
<dbReference type="GeneTree" id="ENSGT00940000155313"/>
<dbReference type="InterPro" id="IPR003644">
    <property type="entry name" value="Calx_beta"/>
</dbReference>
<feature type="repeat" description="CSPG" evidence="8">
    <location>
        <begin position="1013"/>
        <end position="1115"/>
    </location>
</feature>
<name>A0AAY4ELF4_9TELE</name>